<evidence type="ECO:0000256" key="4">
    <source>
        <dbReference type="ARBA" id="ARBA00022490"/>
    </source>
</evidence>
<keyword evidence="5" id="KW-0597">Phosphoprotein</keyword>
<protein>
    <recommendedName>
        <fullName evidence="10">Hematological and neurological expressed 1-like protein</fullName>
    </recommendedName>
</protein>
<proteinExistence type="inferred from homology"/>
<evidence type="ECO:0008006" key="10">
    <source>
        <dbReference type="Google" id="ProtNLM"/>
    </source>
</evidence>
<evidence type="ECO:0000256" key="5">
    <source>
        <dbReference type="ARBA" id="ARBA00022553"/>
    </source>
</evidence>
<dbReference type="PANTHER" id="PTHR34930">
    <property type="entry name" value="GEO05313P1"/>
    <property type="match status" value="1"/>
</dbReference>
<dbReference type="PANTHER" id="PTHR34930:SF5">
    <property type="entry name" value="JUPITER MICROTUBULE ASSOCIATED HOMOLOG 2"/>
    <property type="match status" value="1"/>
</dbReference>
<comment type="subcellular location">
    <subcellularLocation>
        <location evidence="2">Cytoplasm</location>
    </subcellularLocation>
    <subcellularLocation>
        <location evidence="1">Nucleus</location>
    </subcellularLocation>
</comment>
<accession>A0A8T2IRQ1</accession>
<dbReference type="Proteomes" id="UP000812440">
    <property type="component" value="Chromosome 9"/>
</dbReference>
<keyword evidence="4" id="KW-0963">Cytoplasm</keyword>
<gene>
    <name evidence="8" type="ORF">GDO86_017441</name>
</gene>
<dbReference type="Pfam" id="PF17054">
    <property type="entry name" value="JUPITER"/>
    <property type="match status" value="1"/>
</dbReference>
<dbReference type="GO" id="GO:0005634">
    <property type="term" value="C:nucleus"/>
    <property type="evidence" value="ECO:0007669"/>
    <property type="project" value="UniProtKB-SubCell"/>
</dbReference>
<dbReference type="AlphaFoldDB" id="A0A8T2IRQ1"/>
<evidence type="ECO:0000256" key="7">
    <source>
        <dbReference type="SAM" id="MobiDB-lite"/>
    </source>
</evidence>
<dbReference type="OrthoDB" id="6367565at2759"/>
<evidence type="ECO:0000256" key="6">
    <source>
        <dbReference type="ARBA" id="ARBA00023242"/>
    </source>
</evidence>
<evidence type="ECO:0000256" key="2">
    <source>
        <dbReference type="ARBA" id="ARBA00004496"/>
    </source>
</evidence>
<feature type="compositionally biased region" description="Basic and acidic residues" evidence="7">
    <location>
        <begin position="114"/>
        <end position="126"/>
    </location>
</feature>
<name>A0A8T2IRQ1_9PIPI</name>
<dbReference type="InterPro" id="IPR033335">
    <property type="entry name" value="JUPITER"/>
</dbReference>
<keyword evidence="6" id="KW-0539">Nucleus</keyword>
<sequence length="192" mass="20089">MTSTHTFQGMESDMKPSSRVLKPPGGGSSCIFGSSEETPAANRPHKMSSNIFGQAPETDNSPKRSNPPGGKPSGIFEEAAPVQAAQRVNPPGGKGSGIFGAGQLPTSPKAHPNKPKDNITLKETEIAKNSTPVKAEPSPAKPQEVKTPAAKEERVVVPDPALAAHEPHLGPRPRSHNRVLNPPGGKSSVAFY</sequence>
<dbReference type="GO" id="GO:0005737">
    <property type="term" value="C:cytoplasm"/>
    <property type="evidence" value="ECO:0007669"/>
    <property type="project" value="UniProtKB-SubCell"/>
</dbReference>
<keyword evidence="9" id="KW-1185">Reference proteome</keyword>
<dbReference type="EMBL" id="JAACNH010000009">
    <property type="protein sequence ID" value="KAG8433151.1"/>
    <property type="molecule type" value="Genomic_DNA"/>
</dbReference>
<evidence type="ECO:0000256" key="1">
    <source>
        <dbReference type="ARBA" id="ARBA00004123"/>
    </source>
</evidence>
<comment type="similarity">
    <text evidence="3">Belongs to the JUPITER family.</text>
</comment>
<feature type="region of interest" description="Disordered" evidence="7">
    <location>
        <begin position="1"/>
        <end position="192"/>
    </location>
</feature>
<reference evidence="8" key="1">
    <citation type="thesis" date="2020" institute="ProQuest LLC" country="789 East Eisenhower Parkway, Ann Arbor, MI, USA">
        <title>Comparative Genomics and Chromosome Evolution.</title>
        <authorList>
            <person name="Mudd A.B."/>
        </authorList>
    </citation>
    <scope>NUCLEOTIDE SEQUENCE</scope>
    <source>
        <strain evidence="8">Female2</strain>
        <tissue evidence="8">Blood</tissue>
    </source>
</reference>
<comment type="caution">
    <text evidence="8">The sequence shown here is derived from an EMBL/GenBank/DDBJ whole genome shotgun (WGS) entry which is preliminary data.</text>
</comment>
<evidence type="ECO:0000313" key="9">
    <source>
        <dbReference type="Proteomes" id="UP000812440"/>
    </source>
</evidence>
<evidence type="ECO:0000256" key="3">
    <source>
        <dbReference type="ARBA" id="ARBA00008329"/>
    </source>
</evidence>
<evidence type="ECO:0000313" key="8">
    <source>
        <dbReference type="EMBL" id="KAG8433151.1"/>
    </source>
</evidence>
<organism evidence="8 9">
    <name type="scientific">Hymenochirus boettgeri</name>
    <name type="common">Congo dwarf clawed frog</name>
    <dbReference type="NCBI Taxonomy" id="247094"/>
    <lineage>
        <taxon>Eukaryota</taxon>
        <taxon>Metazoa</taxon>
        <taxon>Chordata</taxon>
        <taxon>Craniata</taxon>
        <taxon>Vertebrata</taxon>
        <taxon>Euteleostomi</taxon>
        <taxon>Amphibia</taxon>
        <taxon>Batrachia</taxon>
        <taxon>Anura</taxon>
        <taxon>Pipoidea</taxon>
        <taxon>Pipidae</taxon>
        <taxon>Pipinae</taxon>
        <taxon>Hymenochirus</taxon>
    </lineage>
</organism>